<name>G7L8D8_MEDTR</name>
<keyword evidence="7" id="KW-0732">Signal</keyword>
<feature type="signal peptide" evidence="7">
    <location>
        <begin position="1"/>
        <end position="26"/>
    </location>
</feature>
<dbReference type="AlphaFoldDB" id="G7L8D8"/>
<dbReference type="Pfam" id="PF08027">
    <property type="entry name" value="Albumin_I"/>
    <property type="match status" value="1"/>
</dbReference>
<reference evidence="9 11" key="1">
    <citation type="journal article" date="2011" name="Nature">
        <title>The Medicago genome provides insight into the evolution of rhizobial symbioses.</title>
        <authorList>
            <person name="Young N.D."/>
            <person name="Debelle F."/>
            <person name="Oldroyd G.E."/>
            <person name="Geurts R."/>
            <person name="Cannon S.B."/>
            <person name="Udvardi M.K."/>
            <person name="Benedito V.A."/>
            <person name="Mayer K.F."/>
            <person name="Gouzy J."/>
            <person name="Schoof H."/>
            <person name="Van de Peer Y."/>
            <person name="Proost S."/>
            <person name="Cook D.R."/>
            <person name="Meyers B.C."/>
            <person name="Spannagl M."/>
            <person name="Cheung F."/>
            <person name="De Mita S."/>
            <person name="Krishnakumar V."/>
            <person name="Gundlach H."/>
            <person name="Zhou S."/>
            <person name="Mudge J."/>
            <person name="Bharti A.K."/>
            <person name="Murray J.D."/>
            <person name="Naoumkina M.A."/>
            <person name="Rosen B."/>
            <person name="Silverstein K.A."/>
            <person name="Tang H."/>
            <person name="Rombauts S."/>
            <person name="Zhao P.X."/>
            <person name="Zhou P."/>
            <person name="Barbe V."/>
            <person name="Bardou P."/>
            <person name="Bechner M."/>
            <person name="Bellec A."/>
            <person name="Berger A."/>
            <person name="Berges H."/>
            <person name="Bidwell S."/>
            <person name="Bisseling T."/>
            <person name="Choisne N."/>
            <person name="Couloux A."/>
            <person name="Denny R."/>
            <person name="Deshpande S."/>
            <person name="Dai X."/>
            <person name="Doyle J.J."/>
            <person name="Dudez A.M."/>
            <person name="Farmer A.D."/>
            <person name="Fouteau S."/>
            <person name="Franken C."/>
            <person name="Gibelin C."/>
            <person name="Gish J."/>
            <person name="Goldstein S."/>
            <person name="Gonzalez A.J."/>
            <person name="Green P.J."/>
            <person name="Hallab A."/>
            <person name="Hartog M."/>
            <person name="Hua A."/>
            <person name="Humphray S.J."/>
            <person name="Jeong D.H."/>
            <person name="Jing Y."/>
            <person name="Jocker A."/>
            <person name="Kenton S.M."/>
            <person name="Kim D.J."/>
            <person name="Klee K."/>
            <person name="Lai H."/>
            <person name="Lang C."/>
            <person name="Lin S."/>
            <person name="Macmil S.L."/>
            <person name="Magdelenat G."/>
            <person name="Matthews L."/>
            <person name="McCorrison J."/>
            <person name="Monaghan E.L."/>
            <person name="Mun J.H."/>
            <person name="Najar F.Z."/>
            <person name="Nicholson C."/>
            <person name="Noirot C."/>
            <person name="O'Bleness M."/>
            <person name="Paule C.R."/>
            <person name="Poulain J."/>
            <person name="Prion F."/>
            <person name="Qin B."/>
            <person name="Qu C."/>
            <person name="Retzel E.F."/>
            <person name="Riddle C."/>
            <person name="Sallet E."/>
            <person name="Samain S."/>
            <person name="Samson N."/>
            <person name="Sanders I."/>
            <person name="Saurat O."/>
            <person name="Scarpelli C."/>
            <person name="Schiex T."/>
            <person name="Segurens B."/>
            <person name="Severin A.J."/>
            <person name="Sherrier D.J."/>
            <person name="Shi R."/>
            <person name="Sims S."/>
            <person name="Singer S.R."/>
            <person name="Sinharoy S."/>
            <person name="Sterck L."/>
            <person name="Viollet A."/>
            <person name="Wang B.B."/>
            <person name="Wang K."/>
            <person name="Wang M."/>
            <person name="Wang X."/>
            <person name="Warfsmann J."/>
            <person name="Weissenbach J."/>
            <person name="White D.D."/>
            <person name="White J.D."/>
            <person name="Wiley G.B."/>
            <person name="Wincker P."/>
            <person name="Xing Y."/>
            <person name="Yang L."/>
            <person name="Yao Z."/>
            <person name="Ying F."/>
            <person name="Zhai J."/>
            <person name="Zhou L."/>
            <person name="Zuber A."/>
            <person name="Denarie J."/>
            <person name="Dixon R.A."/>
            <person name="May G.D."/>
            <person name="Schwartz D.C."/>
            <person name="Rogers J."/>
            <person name="Quetier F."/>
            <person name="Town C.D."/>
            <person name="Roe B.A."/>
        </authorList>
    </citation>
    <scope>NUCLEOTIDE SEQUENCE [LARGE SCALE GENOMIC DNA]</scope>
    <source>
        <strain evidence="9">A17</strain>
        <strain evidence="10 11">cv. Jemalong A17</strain>
    </source>
</reference>
<dbReference type="EnsemblPlants" id="AET01859">
    <property type="protein sequence ID" value="AET01859"/>
    <property type="gene ID" value="MTR_8g022400"/>
</dbReference>
<dbReference type="OrthoDB" id="1373055at2759"/>
<keyword evidence="3" id="KW-0960">Knottin</keyword>
<dbReference type="Pfam" id="PF16720">
    <property type="entry name" value="Albumin_I_a"/>
    <property type="match status" value="1"/>
</dbReference>
<evidence type="ECO:0000256" key="6">
    <source>
        <dbReference type="ARBA" id="ARBA00045181"/>
    </source>
</evidence>
<organism evidence="9 11">
    <name type="scientific">Medicago truncatula</name>
    <name type="common">Barrel medic</name>
    <name type="synonym">Medicago tribuloides</name>
    <dbReference type="NCBI Taxonomy" id="3880"/>
    <lineage>
        <taxon>Eukaryota</taxon>
        <taxon>Viridiplantae</taxon>
        <taxon>Streptophyta</taxon>
        <taxon>Embryophyta</taxon>
        <taxon>Tracheophyta</taxon>
        <taxon>Spermatophyta</taxon>
        <taxon>Magnoliopsida</taxon>
        <taxon>eudicotyledons</taxon>
        <taxon>Gunneridae</taxon>
        <taxon>Pentapetalae</taxon>
        <taxon>rosids</taxon>
        <taxon>fabids</taxon>
        <taxon>Fabales</taxon>
        <taxon>Fabaceae</taxon>
        <taxon>Papilionoideae</taxon>
        <taxon>50 kb inversion clade</taxon>
        <taxon>NPAAA clade</taxon>
        <taxon>Hologalegina</taxon>
        <taxon>IRL clade</taxon>
        <taxon>Trifolieae</taxon>
        <taxon>Medicago</taxon>
    </lineage>
</organism>
<dbReference type="OMA" id="ASIMFPM"/>
<dbReference type="GO" id="GO:0090729">
    <property type="term" value="F:toxin activity"/>
    <property type="evidence" value="ECO:0007669"/>
    <property type="project" value="UniProtKB-KW"/>
</dbReference>
<dbReference type="Proteomes" id="UP000002051">
    <property type="component" value="Chromosome 8"/>
</dbReference>
<evidence type="ECO:0000256" key="2">
    <source>
        <dbReference type="ARBA" id="ARBA00022761"/>
    </source>
</evidence>
<dbReference type="InterPro" id="IPR012512">
    <property type="entry name" value="Albumin_I"/>
</dbReference>
<dbReference type="HOGENOM" id="CLU_142503_0_0_1"/>
<dbReference type="PaxDb" id="3880-AET01859"/>
<accession>G7L8D8</accession>
<keyword evidence="1" id="KW-0800">Toxin</keyword>
<comment type="function">
    <text evidence="6">PA1b binds to basic 7S globulin (BG) and stimulates its phosphorylation activity. Involved in the signal transduction system to regulate the growth and differentiation as a hormone peptide. Toxic to various insects through binding to a high affinity binding site in the insect gut.</text>
</comment>
<evidence type="ECO:0000256" key="3">
    <source>
        <dbReference type="ARBA" id="ARBA00022854"/>
    </source>
</evidence>
<protein>
    <submittedName>
        <fullName evidence="9">Leginsulin related MtN11/16/17 family</fullName>
    </submittedName>
</protein>
<evidence type="ECO:0000313" key="9">
    <source>
        <dbReference type="EMBL" id="AET01859.1"/>
    </source>
</evidence>
<dbReference type="STRING" id="3880.G7L8D8"/>
<reference evidence="10" key="3">
    <citation type="submission" date="2015-04" db="UniProtKB">
        <authorList>
            <consortium name="EnsemblPlants"/>
        </authorList>
    </citation>
    <scope>IDENTIFICATION</scope>
    <source>
        <strain evidence="10">cv. Jemalong A17</strain>
    </source>
</reference>
<evidence type="ECO:0000313" key="10">
    <source>
        <dbReference type="EnsemblPlants" id="AET01859"/>
    </source>
</evidence>
<gene>
    <name evidence="9" type="ordered locus">MTR_8g022400</name>
</gene>
<evidence type="ECO:0000256" key="5">
    <source>
        <dbReference type="ARBA" id="ARBA00023157"/>
    </source>
</evidence>
<dbReference type="SUPFAM" id="SSF57059">
    <property type="entry name" value="omega toxin-like"/>
    <property type="match status" value="1"/>
</dbReference>
<evidence type="ECO:0000259" key="8">
    <source>
        <dbReference type="Pfam" id="PF16720"/>
    </source>
</evidence>
<reference evidence="9 11" key="2">
    <citation type="journal article" date="2014" name="BMC Genomics">
        <title>An improved genome release (version Mt4.0) for the model legume Medicago truncatula.</title>
        <authorList>
            <person name="Tang H."/>
            <person name="Krishnakumar V."/>
            <person name="Bidwell S."/>
            <person name="Rosen B."/>
            <person name="Chan A."/>
            <person name="Zhou S."/>
            <person name="Gentzbittel L."/>
            <person name="Childs K.L."/>
            <person name="Yandell M."/>
            <person name="Gundlach H."/>
            <person name="Mayer K.F."/>
            <person name="Schwartz D.C."/>
            <person name="Town C.D."/>
        </authorList>
    </citation>
    <scope>GENOME REANNOTATION</scope>
    <source>
        <strain evidence="10 11">cv. Jemalong A17</strain>
    </source>
</reference>
<dbReference type="EMBL" id="CM001224">
    <property type="protein sequence ID" value="AET01859.1"/>
    <property type="molecule type" value="Genomic_DNA"/>
</dbReference>
<sequence length="145" mass="16076">MAYLRLAHLVVFLLATFSLIFPMMKAAEDCLGICSPFEMPPCPSSSCRCIPVILIGGNCVDPSSPTITKMVEKHANLCQSHADCTKKGSGSFCARYPNPDIEYGWCFSSSSRAQEVFFEISSNPQFIKDLKMRPDTCRSSFNLLM</sequence>
<keyword evidence="4" id="KW-0708">Seed storage protein</keyword>
<evidence type="ECO:0000256" key="4">
    <source>
        <dbReference type="ARBA" id="ARBA00023129"/>
    </source>
</evidence>
<keyword evidence="5" id="KW-1015">Disulfide bond</keyword>
<evidence type="ECO:0000256" key="1">
    <source>
        <dbReference type="ARBA" id="ARBA00022656"/>
    </source>
</evidence>
<feature type="chain" id="PRO_5014574084" evidence="7">
    <location>
        <begin position="27"/>
        <end position="145"/>
    </location>
</feature>
<keyword evidence="11" id="KW-1185">Reference proteome</keyword>
<dbReference type="InterPro" id="IPR032000">
    <property type="entry name" value="Albumin_I_a"/>
</dbReference>
<evidence type="ECO:0000256" key="7">
    <source>
        <dbReference type="SAM" id="SignalP"/>
    </source>
</evidence>
<keyword evidence="2" id="KW-0758">Storage protein</keyword>
<proteinExistence type="predicted"/>
<feature type="domain" description="Albumin I chain a" evidence="8">
    <location>
        <begin position="74"/>
        <end position="118"/>
    </location>
</feature>
<evidence type="ECO:0000313" key="11">
    <source>
        <dbReference type="Proteomes" id="UP000002051"/>
    </source>
</evidence>
<dbReference type="GO" id="GO:0045735">
    <property type="term" value="F:nutrient reservoir activity"/>
    <property type="evidence" value="ECO:0007669"/>
    <property type="project" value="UniProtKB-KW"/>
</dbReference>